<dbReference type="AlphaFoldDB" id="A0A0U1M8R7"/>
<evidence type="ECO:0000313" key="3">
    <source>
        <dbReference type="EMBL" id="CRG92044.1"/>
    </source>
</evidence>
<dbReference type="OMA" id="NAYTEQM"/>
<dbReference type="Gene3D" id="1.10.12.10">
    <property type="entry name" value="Lyase 2-enoyl-coa Hydratase, Chain A, domain 2"/>
    <property type="match status" value="1"/>
</dbReference>
<dbReference type="Proteomes" id="UP000054383">
    <property type="component" value="Unassembled WGS sequence"/>
</dbReference>
<dbReference type="EMBL" id="CVMT01000011">
    <property type="protein sequence ID" value="CRG92044.1"/>
    <property type="molecule type" value="Genomic_DNA"/>
</dbReference>
<gene>
    <name evidence="3" type="ORF">PISL3812_09099</name>
</gene>
<evidence type="ECO:0000256" key="2">
    <source>
        <dbReference type="SAM" id="MobiDB-lite"/>
    </source>
</evidence>
<sequence length="292" mass="31624">MANSTAIPESYSSLPVKDILISHVPETCLSPTVVLLQLNRPKKLNAVTAQMIEELVTAYHYFELDDRVKAIVVTGVGKGFCVGADLGVGFSGLLENLKGGPPAINAYRDGGGRVALAIHNCPTIRVVSANSKIGFAFSRRGLVMEACSSYFLPRLLGLSRALHLVTTGGTYAASDPLLAQLFSEVLPTPEETVSRAIEIANEIAAHTSTVSTAVMHDLMCRGPSTPEEAHLLESRIFLTTLLSRDSKEGMASFLEKRNPRFTGTMRKDAPQGWPWWQTTDTTSHIGENKTKL</sequence>
<organism evidence="3 4">
    <name type="scientific">Talaromyces islandicus</name>
    <name type="common">Penicillium islandicum</name>
    <dbReference type="NCBI Taxonomy" id="28573"/>
    <lineage>
        <taxon>Eukaryota</taxon>
        <taxon>Fungi</taxon>
        <taxon>Dikarya</taxon>
        <taxon>Ascomycota</taxon>
        <taxon>Pezizomycotina</taxon>
        <taxon>Eurotiomycetes</taxon>
        <taxon>Eurotiomycetidae</taxon>
        <taxon>Eurotiales</taxon>
        <taxon>Trichocomaceae</taxon>
        <taxon>Talaromyces</taxon>
        <taxon>Talaromyces sect. Islandici</taxon>
    </lineage>
</organism>
<reference evidence="3 4" key="1">
    <citation type="submission" date="2015-04" db="EMBL/GenBank/DDBJ databases">
        <authorList>
            <person name="Syromyatnikov M.Y."/>
            <person name="Popov V.N."/>
        </authorList>
    </citation>
    <scope>NUCLEOTIDE SEQUENCE [LARGE SCALE GENOMIC DNA]</scope>
    <source>
        <strain evidence="3">WF-38-12</strain>
    </source>
</reference>
<dbReference type="PANTHER" id="PTHR43684:SF4">
    <property type="entry name" value="ENOYL-COA HYDRATASE_ISOMERASE FAMILY PROTEIN (AFU_ORTHOLOGUE AFUA_1G01890)"/>
    <property type="match status" value="1"/>
</dbReference>
<dbReference type="CDD" id="cd06558">
    <property type="entry name" value="crotonase-like"/>
    <property type="match status" value="1"/>
</dbReference>
<name>A0A0U1M8R7_TALIS</name>
<feature type="region of interest" description="Disordered" evidence="2">
    <location>
        <begin position="262"/>
        <end position="292"/>
    </location>
</feature>
<accession>A0A0U1M8R7</accession>
<dbReference type="PANTHER" id="PTHR43684">
    <property type="match status" value="1"/>
</dbReference>
<feature type="compositionally biased region" description="Polar residues" evidence="2">
    <location>
        <begin position="276"/>
        <end position="285"/>
    </location>
</feature>
<dbReference type="InterPro" id="IPR051053">
    <property type="entry name" value="ECH/Chromodomain_protein"/>
</dbReference>
<dbReference type="STRING" id="28573.A0A0U1M8R7"/>
<protein>
    <submittedName>
        <fullName evidence="3">Enoyl-CoA hydratase</fullName>
    </submittedName>
</protein>
<evidence type="ECO:0000256" key="1">
    <source>
        <dbReference type="ARBA" id="ARBA00005254"/>
    </source>
</evidence>
<dbReference type="Gene3D" id="3.90.226.10">
    <property type="entry name" value="2-enoyl-CoA Hydratase, Chain A, domain 1"/>
    <property type="match status" value="1"/>
</dbReference>
<keyword evidence="4" id="KW-1185">Reference proteome</keyword>
<dbReference type="InterPro" id="IPR014748">
    <property type="entry name" value="Enoyl-CoA_hydra_C"/>
</dbReference>
<dbReference type="InterPro" id="IPR001753">
    <property type="entry name" value="Enoyl-CoA_hydra/iso"/>
</dbReference>
<comment type="similarity">
    <text evidence="1">Belongs to the enoyl-CoA hydratase/isomerase family.</text>
</comment>
<dbReference type="OrthoDB" id="2018133at2759"/>
<proteinExistence type="inferred from homology"/>
<dbReference type="InterPro" id="IPR029045">
    <property type="entry name" value="ClpP/crotonase-like_dom_sf"/>
</dbReference>
<dbReference type="Pfam" id="PF00378">
    <property type="entry name" value="ECH_1"/>
    <property type="match status" value="2"/>
</dbReference>
<dbReference type="SUPFAM" id="SSF52096">
    <property type="entry name" value="ClpP/crotonase"/>
    <property type="match status" value="1"/>
</dbReference>
<dbReference type="Gene3D" id="3.30.300.220">
    <property type="match status" value="1"/>
</dbReference>
<evidence type="ECO:0000313" key="4">
    <source>
        <dbReference type="Proteomes" id="UP000054383"/>
    </source>
</evidence>